<evidence type="ECO:0000313" key="1">
    <source>
        <dbReference type="EMBL" id="GAK55293.1"/>
    </source>
</evidence>
<organism evidence="1">
    <name type="scientific">Vecturithrix granuli</name>
    <dbReference type="NCBI Taxonomy" id="1499967"/>
    <lineage>
        <taxon>Bacteria</taxon>
        <taxon>Candidatus Moduliflexota</taxon>
        <taxon>Candidatus Vecturitrichia</taxon>
        <taxon>Candidatus Vecturitrichales</taxon>
        <taxon>Candidatus Vecturitrichaceae</taxon>
        <taxon>Candidatus Vecturithrix</taxon>
    </lineage>
</organism>
<evidence type="ECO:0008006" key="3">
    <source>
        <dbReference type="Google" id="ProtNLM"/>
    </source>
</evidence>
<name>A0A0S6W6N1_VECG1</name>
<gene>
    <name evidence="1" type="ORF">U27_02125</name>
</gene>
<dbReference type="HOGENOM" id="CLU_812949_0_0_0"/>
<dbReference type="eggNOG" id="ENOG50335PE">
    <property type="taxonomic scope" value="Bacteria"/>
</dbReference>
<proteinExistence type="predicted"/>
<protein>
    <recommendedName>
        <fullName evidence="3">Sulfotransferase</fullName>
    </recommendedName>
</protein>
<dbReference type="AlphaFoldDB" id="A0A0S6W6N1"/>
<sequence>MTLLKKFQHSWQTDGLLMTGRRCYQYLKVHFFIRKSSENTRKADQLRSPWGFHRPFNTQTLTPHALKMAQTYRGGPHPPTVFLHGVTPRSGTGYVSHLIGLHPDIHKHPQDIWEVPFLKHSDDLIAFRDHFFDTYPYNRGKIGDDDFFVLFGSAFIGYMYALTNPQQRLLLTEPGVEFLQYFYRFFPHEQLLLLMRDGRDVVESHIKTWSNGSFADYCSYWAQSARLMLQFYEASKNTPYQCWMGKYEEAFFQPEDFVKRICTYLGLEPSKYPYERIADIPVIGSSTFQEVQKGNWVSKPRHENFKPIGRWQQWSEVQKDIFKKIAGQTLIEAAYCHNLDW</sequence>
<dbReference type="Pfam" id="PF13469">
    <property type="entry name" value="Sulfotransfer_3"/>
    <property type="match status" value="1"/>
</dbReference>
<dbReference type="Gene3D" id="3.40.50.300">
    <property type="entry name" value="P-loop containing nucleotide triphosphate hydrolases"/>
    <property type="match status" value="1"/>
</dbReference>
<evidence type="ECO:0000313" key="2">
    <source>
        <dbReference type="Proteomes" id="UP000030661"/>
    </source>
</evidence>
<reference evidence="1" key="1">
    <citation type="journal article" date="2015" name="PeerJ">
        <title>First genomic representation of candidate bacterial phylum KSB3 points to enhanced environmental sensing as a trigger of wastewater bulking.</title>
        <authorList>
            <person name="Sekiguchi Y."/>
            <person name="Ohashi A."/>
            <person name="Parks D.H."/>
            <person name="Yamauchi T."/>
            <person name="Tyson G.W."/>
            <person name="Hugenholtz P."/>
        </authorList>
    </citation>
    <scope>NUCLEOTIDE SEQUENCE [LARGE SCALE GENOMIC DNA]</scope>
</reference>
<keyword evidence="2" id="KW-1185">Reference proteome</keyword>
<dbReference type="SUPFAM" id="SSF52540">
    <property type="entry name" value="P-loop containing nucleoside triphosphate hydrolases"/>
    <property type="match status" value="1"/>
</dbReference>
<dbReference type="EMBL" id="DF820463">
    <property type="protein sequence ID" value="GAK55293.1"/>
    <property type="molecule type" value="Genomic_DNA"/>
</dbReference>
<dbReference type="STRING" id="1499967.U27_02125"/>
<dbReference type="Proteomes" id="UP000030661">
    <property type="component" value="Unassembled WGS sequence"/>
</dbReference>
<dbReference type="InterPro" id="IPR027417">
    <property type="entry name" value="P-loop_NTPase"/>
</dbReference>
<accession>A0A0S6W6N1</accession>